<comment type="similarity">
    <text evidence="2 4">Belongs to the AB hydrolase superfamily. Lipase family.</text>
</comment>
<dbReference type="Proteomes" id="UP000886998">
    <property type="component" value="Unassembled WGS sequence"/>
</dbReference>
<dbReference type="SUPFAM" id="SSF53474">
    <property type="entry name" value="alpha/beta-Hydrolases"/>
    <property type="match status" value="1"/>
</dbReference>
<dbReference type="InterPro" id="IPR029058">
    <property type="entry name" value="AB_hydrolase_fold"/>
</dbReference>
<keyword evidence="8" id="KW-1185">Reference proteome</keyword>
<organism evidence="7 8">
    <name type="scientific">Trichonephila inaurata madagascariensis</name>
    <dbReference type="NCBI Taxonomy" id="2747483"/>
    <lineage>
        <taxon>Eukaryota</taxon>
        <taxon>Metazoa</taxon>
        <taxon>Ecdysozoa</taxon>
        <taxon>Arthropoda</taxon>
        <taxon>Chelicerata</taxon>
        <taxon>Arachnida</taxon>
        <taxon>Araneae</taxon>
        <taxon>Araneomorphae</taxon>
        <taxon>Entelegynae</taxon>
        <taxon>Araneoidea</taxon>
        <taxon>Nephilidae</taxon>
        <taxon>Trichonephila</taxon>
        <taxon>Trichonephila inaurata</taxon>
    </lineage>
</organism>
<dbReference type="Pfam" id="PF00151">
    <property type="entry name" value="Lipase"/>
    <property type="match status" value="1"/>
</dbReference>
<accession>A0A8X6XAY5</accession>
<dbReference type="GO" id="GO:0016298">
    <property type="term" value="F:lipase activity"/>
    <property type="evidence" value="ECO:0007669"/>
    <property type="project" value="InterPro"/>
</dbReference>
<evidence type="ECO:0000256" key="4">
    <source>
        <dbReference type="RuleBase" id="RU004262"/>
    </source>
</evidence>
<dbReference type="PANTHER" id="PTHR11610">
    <property type="entry name" value="LIPASE"/>
    <property type="match status" value="1"/>
</dbReference>
<keyword evidence="3" id="KW-0964">Secreted</keyword>
<dbReference type="PRINTS" id="PR00821">
    <property type="entry name" value="TAGLIPASE"/>
</dbReference>
<dbReference type="InterPro" id="IPR000734">
    <property type="entry name" value="TAG_lipase"/>
</dbReference>
<feature type="chain" id="PRO_5036493642" evidence="5">
    <location>
        <begin position="20"/>
        <end position="385"/>
    </location>
</feature>
<dbReference type="OrthoDB" id="199913at2759"/>
<reference evidence="7" key="1">
    <citation type="submission" date="2020-08" db="EMBL/GenBank/DDBJ databases">
        <title>Multicomponent nature underlies the extraordinary mechanical properties of spider dragline silk.</title>
        <authorList>
            <person name="Kono N."/>
            <person name="Nakamura H."/>
            <person name="Mori M."/>
            <person name="Yoshida Y."/>
            <person name="Ohtoshi R."/>
            <person name="Malay A.D."/>
            <person name="Moran D.A.P."/>
            <person name="Tomita M."/>
            <person name="Numata K."/>
            <person name="Arakawa K."/>
        </authorList>
    </citation>
    <scope>NUCLEOTIDE SEQUENCE</scope>
</reference>
<dbReference type="EMBL" id="BMAV01006999">
    <property type="protein sequence ID" value="GFY49407.1"/>
    <property type="molecule type" value="Genomic_DNA"/>
</dbReference>
<evidence type="ECO:0000313" key="8">
    <source>
        <dbReference type="Proteomes" id="UP000886998"/>
    </source>
</evidence>
<dbReference type="GO" id="GO:0016042">
    <property type="term" value="P:lipid catabolic process"/>
    <property type="evidence" value="ECO:0007669"/>
    <property type="project" value="TreeGrafter"/>
</dbReference>
<feature type="domain" description="Lipase" evidence="6">
    <location>
        <begin position="48"/>
        <end position="375"/>
    </location>
</feature>
<name>A0A8X6XAY5_9ARAC</name>
<comment type="subcellular location">
    <subcellularLocation>
        <location evidence="1">Secreted</location>
    </subcellularLocation>
</comment>
<evidence type="ECO:0000256" key="5">
    <source>
        <dbReference type="SAM" id="SignalP"/>
    </source>
</evidence>
<dbReference type="CDD" id="cd00707">
    <property type="entry name" value="Pancreat_lipase_like"/>
    <property type="match status" value="1"/>
</dbReference>
<dbReference type="InterPro" id="IPR033906">
    <property type="entry name" value="Lipase_N"/>
</dbReference>
<evidence type="ECO:0000256" key="1">
    <source>
        <dbReference type="ARBA" id="ARBA00004613"/>
    </source>
</evidence>
<evidence type="ECO:0000256" key="3">
    <source>
        <dbReference type="ARBA" id="ARBA00022525"/>
    </source>
</evidence>
<dbReference type="GO" id="GO:0005615">
    <property type="term" value="C:extracellular space"/>
    <property type="evidence" value="ECO:0007669"/>
    <property type="project" value="TreeGrafter"/>
</dbReference>
<sequence length="385" mass="43020">MKRSTLLLCFLVAVGDCFLRELGKLVPDVVKDVGETLNPIQLLYVNRCIEDLGCFYTGPPFYHALQRPISLPPASNPIVKFHLFTPSNKEEAYFLDNTLESLENSTFDPTLQTKFIIHGFMSDMDYDDVRFQMKDSMLKLGDFNVILVDWTAENGIPYSQAAANTRVVGAIVARLIHFLMNETGITAESVHIIGHSLGAHTAGYAGERIPHLGRITGLDPAGPYFQDLDPEVRLDVTDADFVDIIHSDGAEFILEGLGISAPIGHVDFYPNGGRRQPGCVFAASQDNAMGKYINFTTKWIQNGCDHGRANVFFQESILNSNCRFLAVECTSYQDYEKGMCSPENSTIAEMGFHARKPNQAPPVRFYLRTHAQTPYCQEDSIFLRR</sequence>
<evidence type="ECO:0000259" key="6">
    <source>
        <dbReference type="Pfam" id="PF00151"/>
    </source>
</evidence>
<dbReference type="Gene3D" id="3.40.50.1820">
    <property type="entry name" value="alpha/beta hydrolase"/>
    <property type="match status" value="1"/>
</dbReference>
<comment type="caution">
    <text evidence="7">The sequence shown here is derived from an EMBL/GenBank/DDBJ whole genome shotgun (WGS) entry which is preliminary data.</text>
</comment>
<dbReference type="AlphaFoldDB" id="A0A8X6XAY5"/>
<protein>
    <submittedName>
        <fullName evidence="7">Inactive pancreatic lipase-related protein 1</fullName>
    </submittedName>
</protein>
<feature type="signal peptide" evidence="5">
    <location>
        <begin position="1"/>
        <end position="19"/>
    </location>
</feature>
<dbReference type="PANTHER" id="PTHR11610:SF185">
    <property type="entry name" value="LD47264P"/>
    <property type="match status" value="1"/>
</dbReference>
<gene>
    <name evidence="7" type="primary">Pnliprp1</name>
    <name evidence="7" type="ORF">TNIN_417801</name>
</gene>
<keyword evidence="5" id="KW-0732">Signal</keyword>
<proteinExistence type="inferred from homology"/>
<evidence type="ECO:0000256" key="2">
    <source>
        <dbReference type="ARBA" id="ARBA00010701"/>
    </source>
</evidence>
<evidence type="ECO:0000313" key="7">
    <source>
        <dbReference type="EMBL" id="GFY49407.1"/>
    </source>
</evidence>
<dbReference type="InterPro" id="IPR013818">
    <property type="entry name" value="Lipase"/>
</dbReference>